<name>A5DAA5_PICGU</name>
<dbReference type="Pfam" id="PF13520">
    <property type="entry name" value="AA_permease_2"/>
    <property type="match status" value="1"/>
</dbReference>
<evidence type="ECO:0008006" key="10">
    <source>
        <dbReference type="Google" id="ProtNLM"/>
    </source>
</evidence>
<dbReference type="InterPro" id="IPR002293">
    <property type="entry name" value="AA/rel_permease1"/>
</dbReference>
<dbReference type="AlphaFoldDB" id="A5DAA5"/>
<proteinExistence type="predicted"/>
<feature type="transmembrane region" description="Helical" evidence="7">
    <location>
        <begin position="359"/>
        <end position="382"/>
    </location>
</feature>
<dbReference type="PANTHER" id="PTHR45649:SF29">
    <property type="entry name" value="AMINO ACID TRANSPORTER (EUROFUNG)"/>
    <property type="match status" value="1"/>
</dbReference>
<evidence type="ECO:0000256" key="5">
    <source>
        <dbReference type="ARBA" id="ARBA00023136"/>
    </source>
</evidence>
<dbReference type="RefSeq" id="XP_001486833.2">
    <property type="nucleotide sequence ID" value="XM_001486783.1"/>
</dbReference>
<dbReference type="OMA" id="AFFWTWP"/>
<dbReference type="KEGG" id="pgu:PGUG_00210"/>
<feature type="transmembrane region" description="Helical" evidence="7">
    <location>
        <begin position="480"/>
        <end position="500"/>
    </location>
</feature>
<evidence type="ECO:0000256" key="2">
    <source>
        <dbReference type="ARBA" id="ARBA00022448"/>
    </source>
</evidence>
<keyword evidence="3 7" id="KW-0812">Transmembrane</keyword>
<organism evidence="8 9">
    <name type="scientific">Meyerozyma guilliermondii (strain ATCC 6260 / CBS 566 / DSM 6381 / JCM 1539 / NBRC 10279 / NRRL Y-324)</name>
    <name type="common">Yeast</name>
    <name type="synonym">Candida guilliermondii</name>
    <dbReference type="NCBI Taxonomy" id="294746"/>
    <lineage>
        <taxon>Eukaryota</taxon>
        <taxon>Fungi</taxon>
        <taxon>Dikarya</taxon>
        <taxon>Ascomycota</taxon>
        <taxon>Saccharomycotina</taxon>
        <taxon>Pichiomycetes</taxon>
        <taxon>Debaryomycetaceae</taxon>
        <taxon>Meyerozyma</taxon>
    </lineage>
</organism>
<dbReference type="eggNOG" id="KOG1289">
    <property type="taxonomic scope" value="Eukaryota"/>
</dbReference>
<evidence type="ECO:0000256" key="3">
    <source>
        <dbReference type="ARBA" id="ARBA00022692"/>
    </source>
</evidence>
<dbReference type="OrthoDB" id="4476201at2759"/>
<dbReference type="FunFam" id="1.20.1740.10:FF:000046">
    <property type="entry name" value="Amino-acid permease, putative"/>
    <property type="match status" value="1"/>
</dbReference>
<keyword evidence="5 7" id="KW-0472">Membrane</keyword>
<feature type="transmembrane region" description="Helical" evidence="7">
    <location>
        <begin position="66"/>
        <end position="89"/>
    </location>
</feature>
<keyword evidence="9" id="KW-1185">Reference proteome</keyword>
<comment type="subcellular location">
    <subcellularLocation>
        <location evidence="1">Membrane</location>
        <topology evidence="1">Multi-pass membrane protein</topology>
    </subcellularLocation>
</comment>
<evidence type="ECO:0000313" key="8">
    <source>
        <dbReference type="EMBL" id="EDK36112.2"/>
    </source>
</evidence>
<evidence type="ECO:0000256" key="4">
    <source>
        <dbReference type="ARBA" id="ARBA00022989"/>
    </source>
</evidence>
<dbReference type="Gene3D" id="1.20.1740.10">
    <property type="entry name" value="Amino acid/polyamine transporter I"/>
    <property type="match status" value="1"/>
</dbReference>
<evidence type="ECO:0000313" key="9">
    <source>
        <dbReference type="Proteomes" id="UP000001997"/>
    </source>
</evidence>
<gene>
    <name evidence="8" type="ORF">PGUG_00210</name>
</gene>
<dbReference type="GeneID" id="5129434"/>
<dbReference type="GO" id="GO:0016020">
    <property type="term" value="C:membrane"/>
    <property type="evidence" value="ECO:0007669"/>
    <property type="project" value="UniProtKB-SubCell"/>
</dbReference>
<keyword evidence="2" id="KW-0813">Transport</keyword>
<dbReference type="STRING" id="294746.A5DAA5"/>
<feature type="transmembrane region" description="Helical" evidence="7">
    <location>
        <begin position="307"/>
        <end position="330"/>
    </location>
</feature>
<protein>
    <recommendedName>
        <fullName evidence="10">Polyamine transporter</fullName>
    </recommendedName>
</protein>
<feature type="compositionally biased region" description="Basic and acidic residues" evidence="6">
    <location>
        <begin position="562"/>
        <end position="580"/>
    </location>
</feature>
<evidence type="ECO:0000256" key="1">
    <source>
        <dbReference type="ARBA" id="ARBA00004141"/>
    </source>
</evidence>
<keyword evidence="4 7" id="KW-1133">Transmembrane helix</keyword>
<feature type="region of interest" description="Disordered" evidence="6">
    <location>
        <begin position="554"/>
        <end position="580"/>
    </location>
</feature>
<dbReference type="GO" id="GO:0015101">
    <property type="term" value="F:organic cation transmembrane transporter activity"/>
    <property type="evidence" value="ECO:0007669"/>
    <property type="project" value="UniProtKB-ARBA"/>
</dbReference>
<dbReference type="VEuPathDB" id="FungiDB:PGUG_00210"/>
<feature type="transmembrane region" description="Helical" evidence="7">
    <location>
        <begin position="512"/>
        <end position="530"/>
    </location>
</feature>
<dbReference type="EMBL" id="CH408155">
    <property type="protein sequence ID" value="EDK36112.2"/>
    <property type="molecule type" value="Genomic_DNA"/>
</dbReference>
<dbReference type="PANTHER" id="PTHR45649">
    <property type="entry name" value="AMINO-ACID PERMEASE BAT1"/>
    <property type="match status" value="1"/>
</dbReference>
<feature type="transmembrane region" description="Helical" evidence="7">
    <location>
        <begin position="101"/>
        <end position="118"/>
    </location>
</feature>
<dbReference type="InParanoid" id="A5DAA5"/>
<evidence type="ECO:0000256" key="6">
    <source>
        <dbReference type="SAM" id="MobiDB-lite"/>
    </source>
</evidence>
<feature type="transmembrane region" description="Helical" evidence="7">
    <location>
        <begin position="412"/>
        <end position="432"/>
    </location>
</feature>
<sequence>MQLVNSKRQTPEQGLSPIVSQVHVDDFHVTSILSNKDVTINLDHQVTKDEALILALGYKQEFRREFSLWSIFCVSFSVLGLLPSIAACFDYQQLVIGMSPIPWILAILFITSVALSMAEVASVWPCSSGTPYAVSQLAPPKYAPILTWLTCFSNWMCQITAAPSVNYSCACLMLALHSYNSPGYSATNGQIYGLTTGIQIAHAIISSMPTKFLARFNNMGTILNMIFLTIVFVMILAGNDRQALYPDIPKFNSNATAWSLTNQTEFPSGVAMLMSFLGVIWAMSGYDSPYHISEECASPELAVPRAITLTATCGGAIGFVFMLAIAYTLVDLDTIAEDPQGLGQPFVSYLSQIFSNRKLVVVATSMTVISSFFMGGSCMFAASRVTYAYSRDGLFPLSRYWKLVNKTTQTPVNAVWINMLLGQLLLLLMFAGDVAIGAIFSVGGIAGFVSFTVPTALKITVAHKTFRPGPWNLGRFSRPIGFVTCAFVLVMIPILCFPTVRGKDLTLDEMNWTALVFFGPMLLSLIWFLVDAHKWYKGPKSNLEPETITYGGYEVPSGQASSDEKVDSHIDVSPLRDSKN</sequence>
<feature type="transmembrane region" description="Helical" evidence="7">
    <location>
        <begin position="216"/>
        <end position="237"/>
    </location>
</feature>
<dbReference type="PIRSF" id="PIRSF006060">
    <property type="entry name" value="AA_transporter"/>
    <property type="match status" value="1"/>
</dbReference>
<dbReference type="Proteomes" id="UP000001997">
    <property type="component" value="Unassembled WGS sequence"/>
</dbReference>
<dbReference type="HOGENOM" id="CLU_004495_0_3_1"/>
<feature type="transmembrane region" description="Helical" evidence="7">
    <location>
        <begin position="266"/>
        <end position="286"/>
    </location>
</feature>
<reference evidence="8 9" key="1">
    <citation type="journal article" date="2009" name="Nature">
        <title>Evolution of pathogenicity and sexual reproduction in eight Candida genomes.</title>
        <authorList>
            <person name="Butler G."/>
            <person name="Rasmussen M.D."/>
            <person name="Lin M.F."/>
            <person name="Santos M.A."/>
            <person name="Sakthikumar S."/>
            <person name="Munro C.A."/>
            <person name="Rheinbay E."/>
            <person name="Grabherr M."/>
            <person name="Forche A."/>
            <person name="Reedy J.L."/>
            <person name="Agrafioti I."/>
            <person name="Arnaud M.B."/>
            <person name="Bates S."/>
            <person name="Brown A.J."/>
            <person name="Brunke S."/>
            <person name="Costanzo M.C."/>
            <person name="Fitzpatrick D.A."/>
            <person name="de Groot P.W."/>
            <person name="Harris D."/>
            <person name="Hoyer L.L."/>
            <person name="Hube B."/>
            <person name="Klis F.M."/>
            <person name="Kodira C."/>
            <person name="Lennard N."/>
            <person name="Logue M.E."/>
            <person name="Martin R."/>
            <person name="Neiman A.M."/>
            <person name="Nikolaou E."/>
            <person name="Quail M.A."/>
            <person name="Quinn J."/>
            <person name="Santos M.C."/>
            <person name="Schmitzberger F.F."/>
            <person name="Sherlock G."/>
            <person name="Shah P."/>
            <person name="Silverstein K.A."/>
            <person name="Skrzypek M.S."/>
            <person name="Soll D."/>
            <person name="Staggs R."/>
            <person name="Stansfield I."/>
            <person name="Stumpf M.P."/>
            <person name="Sudbery P.E."/>
            <person name="Srikantha T."/>
            <person name="Zeng Q."/>
            <person name="Berman J."/>
            <person name="Berriman M."/>
            <person name="Heitman J."/>
            <person name="Gow N.A."/>
            <person name="Lorenz M.C."/>
            <person name="Birren B.W."/>
            <person name="Kellis M."/>
            <person name="Cuomo C.A."/>
        </authorList>
    </citation>
    <scope>NUCLEOTIDE SEQUENCE [LARGE SCALE GENOMIC DNA]</scope>
    <source>
        <strain evidence="9">ATCC 6260 / CBS 566 / DSM 6381 / JCM 1539 / NBRC 10279 / NRRL Y-324</strain>
    </source>
</reference>
<feature type="transmembrane region" description="Helical" evidence="7">
    <location>
        <begin position="438"/>
        <end position="459"/>
    </location>
</feature>
<evidence type="ECO:0000256" key="7">
    <source>
        <dbReference type="SAM" id="Phobius"/>
    </source>
</evidence>
<accession>A5DAA5</accession>